<organism evidence="2 3">
    <name type="scientific">Chitinophaga horti</name>
    <dbReference type="NCBI Taxonomy" id="2920382"/>
    <lineage>
        <taxon>Bacteria</taxon>
        <taxon>Pseudomonadati</taxon>
        <taxon>Bacteroidota</taxon>
        <taxon>Chitinophagia</taxon>
        <taxon>Chitinophagales</taxon>
        <taxon>Chitinophagaceae</taxon>
        <taxon>Chitinophaga</taxon>
    </lineage>
</organism>
<feature type="domain" description="FAS1" evidence="1">
    <location>
        <begin position="202"/>
        <end position="402"/>
    </location>
</feature>
<dbReference type="PROSITE" id="PS50213">
    <property type="entry name" value="FAS1"/>
    <property type="match status" value="1"/>
</dbReference>
<accession>A0ABY6JB79</accession>
<dbReference type="PANTHER" id="PTHR10900:SF77">
    <property type="entry name" value="FI19380P1"/>
    <property type="match status" value="1"/>
</dbReference>
<dbReference type="PANTHER" id="PTHR10900">
    <property type="entry name" value="PERIOSTIN-RELATED"/>
    <property type="match status" value="1"/>
</dbReference>
<dbReference type="SUPFAM" id="SSF82153">
    <property type="entry name" value="FAS1 domain"/>
    <property type="match status" value="2"/>
</dbReference>
<evidence type="ECO:0000313" key="3">
    <source>
        <dbReference type="Proteomes" id="UP001162741"/>
    </source>
</evidence>
<dbReference type="InterPro" id="IPR036378">
    <property type="entry name" value="FAS1_dom_sf"/>
</dbReference>
<dbReference type="Pfam" id="PF02469">
    <property type="entry name" value="Fasciclin"/>
    <property type="match status" value="1"/>
</dbReference>
<dbReference type="Gene3D" id="2.30.180.10">
    <property type="entry name" value="FAS1 domain"/>
    <property type="match status" value="2"/>
</dbReference>
<gene>
    <name evidence="2" type="ORF">MKQ68_11065</name>
</gene>
<proteinExistence type="predicted"/>
<protein>
    <submittedName>
        <fullName evidence="2">Fasciclin domain-containing protein</fullName>
    </submittedName>
</protein>
<dbReference type="InterPro" id="IPR000782">
    <property type="entry name" value="FAS1_domain"/>
</dbReference>
<evidence type="ECO:0000259" key="1">
    <source>
        <dbReference type="PROSITE" id="PS50213"/>
    </source>
</evidence>
<name>A0ABY6JB79_9BACT</name>
<sequence length="409" mass="45340">MKRLILGALAVMLLAVACKKEEFQQVPFGDKVPFTDTATHDLKTLVSMSNTHKLFLAAWERSHADSVLKSKGAEAQYTVFAPDDAAMRAAGYDEAAIAGANAGDMDSLVLFHMLGAKIDSSSLAPMRISNALQTMLTHQTLKEYAAPVGSSVPYWVTYRYRQYALMSNGSLFLNGKDAGNAKPVKATNGTLWPINIVANRPTQHMADFLASDPRFSMISSLMADAKLRWEEITLGMYSRNYYDILVPGNGVEVSRDAFFAPTNDAFAKSGFNTIDDLWELNNRSYPYFDWDWFEMYNEFVTDSLLAYHVYGRMYAPKGSWGPGRAQSASFFLHDLKNDLVGDYEVNAMAMGLGLSLKMPLEFGMEGGQVTVKVKGANKPAAKIIESDIYTYQGPIHVVDHLILSDKVQF</sequence>
<evidence type="ECO:0000313" key="2">
    <source>
        <dbReference type="EMBL" id="UYQ95642.1"/>
    </source>
</evidence>
<dbReference type="PROSITE" id="PS51257">
    <property type="entry name" value="PROKAR_LIPOPROTEIN"/>
    <property type="match status" value="1"/>
</dbReference>
<dbReference type="RefSeq" id="WP_264283354.1">
    <property type="nucleotide sequence ID" value="NZ_CP107006.1"/>
</dbReference>
<keyword evidence="3" id="KW-1185">Reference proteome</keyword>
<reference evidence="2" key="1">
    <citation type="submission" date="2022-10" db="EMBL/GenBank/DDBJ databases">
        <title>Chitinophaga sp. nov., isolated from soil.</title>
        <authorList>
            <person name="Jeon C.O."/>
        </authorList>
    </citation>
    <scope>NUCLEOTIDE SEQUENCE</scope>
    <source>
        <strain evidence="2">R8</strain>
    </source>
</reference>
<dbReference type="EMBL" id="CP107006">
    <property type="protein sequence ID" value="UYQ95642.1"/>
    <property type="molecule type" value="Genomic_DNA"/>
</dbReference>
<dbReference type="Proteomes" id="UP001162741">
    <property type="component" value="Chromosome"/>
</dbReference>
<dbReference type="InterPro" id="IPR050904">
    <property type="entry name" value="Adhesion/Biosynth-related"/>
</dbReference>